<evidence type="ECO:0000259" key="3">
    <source>
        <dbReference type="Pfam" id="PF00171"/>
    </source>
</evidence>
<evidence type="ECO:0000256" key="2">
    <source>
        <dbReference type="ARBA" id="ARBA00023002"/>
    </source>
</evidence>
<dbReference type="EMBL" id="RBVX01000005">
    <property type="protein sequence ID" value="RSL34035.1"/>
    <property type="molecule type" value="Genomic_DNA"/>
</dbReference>
<dbReference type="SUPFAM" id="SSF53720">
    <property type="entry name" value="ALDH-like"/>
    <property type="match status" value="1"/>
</dbReference>
<organism evidence="4 5">
    <name type="scientific">Salibacterium salarium</name>
    <dbReference type="NCBI Taxonomy" id="284579"/>
    <lineage>
        <taxon>Bacteria</taxon>
        <taxon>Bacillati</taxon>
        <taxon>Bacillota</taxon>
        <taxon>Bacilli</taxon>
        <taxon>Bacillales</taxon>
        <taxon>Bacillaceae</taxon>
    </lineage>
</organism>
<dbReference type="RefSeq" id="WP_125555304.1">
    <property type="nucleotide sequence ID" value="NZ_RBVX01000005.1"/>
</dbReference>
<dbReference type="AlphaFoldDB" id="A0A3R9QN97"/>
<comment type="caution">
    <text evidence="4">The sequence shown here is derived from an EMBL/GenBank/DDBJ whole genome shotgun (WGS) entry which is preliminary data.</text>
</comment>
<dbReference type="FunFam" id="3.40.605.10:FF:000007">
    <property type="entry name" value="NAD/NADP-dependent betaine aldehyde dehydrogenase"/>
    <property type="match status" value="1"/>
</dbReference>
<evidence type="ECO:0000256" key="1">
    <source>
        <dbReference type="ARBA" id="ARBA00009986"/>
    </source>
</evidence>
<dbReference type="GO" id="GO:0008911">
    <property type="term" value="F:lactaldehyde dehydrogenase (NAD+) activity"/>
    <property type="evidence" value="ECO:0007669"/>
    <property type="project" value="TreeGrafter"/>
</dbReference>
<accession>A0A3R9QN97</accession>
<keyword evidence="5" id="KW-1185">Reference proteome</keyword>
<protein>
    <submittedName>
        <fullName evidence="4">Aldehyde dehydrogenase family protein</fullName>
    </submittedName>
</protein>
<evidence type="ECO:0000313" key="4">
    <source>
        <dbReference type="EMBL" id="RSL34035.1"/>
    </source>
</evidence>
<keyword evidence="2" id="KW-0560">Oxidoreductase</keyword>
<dbReference type="Pfam" id="PF00171">
    <property type="entry name" value="Aldedh"/>
    <property type="match status" value="1"/>
</dbReference>
<dbReference type="PANTHER" id="PTHR42991">
    <property type="entry name" value="ALDEHYDE DEHYDROGENASE"/>
    <property type="match status" value="1"/>
</dbReference>
<dbReference type="InterPro" id="IPR051020">
    <property type="entry name" value="ALDH-related_metabolic_enz"/>
</dbReference>
<dbReference type="PANTHER" id="PTHR42991:SF1">
    <property type="entry name" value="ALDEHYDE DEHYDROGENASE"/>
    <property type="match status" value="1"/>
</dbReference>
<dbReference type="CDD" id="cd07149">
    <property type="entry name" value="ALDH_y4uC"/>
    <property type="match status" value="1"/>
</dbReference>
<dbReference type="InterPro" id="IPR015590">
    <property type="entry name" value="Aldehyde_DH_dom"/>
</dbReference>
<dbReference type="Gene3D" id="3.40.309.10">
    <property type="entry name" value="Aldehyde Dehydrogenase, Chain A, domain 2"/>
    <property type="match status" value="1"/>
</dbReference>
<dbReference type="InterPro" id="IPR016162">
    <property type="entry name" value="Ald_DH_N"/>
</dbReference>
<name>A0A3R9QN97_9BACI</name>
<sequence length="486" mass="52869">MPLEKVNVPIYENLIGGEWVEGDGLVPVQNKYNGETLSYITKASKEIVHEAVNNALMTYQEKKLTVDKRYNILMKAAHIFEERKEELALTIVHEAGKVLKDARGEIDRGIQTFIASAEEAKRITGTGIPIQGQPGQEGKIAFTVRVPVGVVGAITPFNFPFNLTAHKVAPAIAAGNTVVLKPAEATPIIHMKLVEILLEAGLPGGFLNVVNGIGRETGQYLLEDERIALFSFTGSAPVGRHIKRTTGIRRLTLELGNNSPNIVHKDVQNIKRAAHLCVTKGYGNAGQACISVQRIYVHRDVYDEFLKEAIKVVEKTKVGDPELADTDVGPMISEEAAASTESWVKEAVHAGATIAFGGKRDGAVFYPTILTDVTEDMKVVCEEVFAPIVSIIAYDDINNAFAKANYSKFGLQTGLFTSNINLAMQAAQELEFGGVIINNVSTYRADIMPYGGVKDSGIGKEGPKYAVQDMTEEKVIVIDTLEEDNK</sequence>
<dbReference type="OrthoDB" id="9762913at2"/>
<gene>
    <name evidence="4" type="ORF">D7Z54_07955</name>
</gene>
<proteinExistence type="inferred from homology"/>
<feature type="domain" description="Aldehyde dehydrogenase" evidence="3">
    <location>
        <begin position="19"/>
        <end position="476"/>
    </location>
</feature>
<dbReference type="InterPro" id="IPR016163">
    <property type="entry name" value="Ald_DH_C"/>
</dbReference>
<dbReference type="Gene3D" id="3.40.605.10">
    <property type="entry name" value="Aldehyde Dehydrogenase, Chain A, domain 1"/>
    <property type="match status" value="1"/>
</dbReference>
<reference evidence="4 5" key="1">
    <citation type="submission" date="2018-10" db="EMBL/GenBank/DDBJ databases">
        <title>Draft genome sequence of Bacillus salarius IM0101, isolated from a hypersaline soil in Inner Mongolia, China.</title>
        <authorList>
            <person name="Yamprayoonswat W."/>
            <person name="Boonvisut S."/>
            <person name="Jumpathong W."/>
            <person name="Sittihan S."/>
            <person name="Ruangsuj P."/>
            <person name="Wanthongcharoen S."/>
            <person name="Thongpramul N."/>
            <person name="Pimmason S."/>
            <person name="Yu B."/>
            <person name="Yasawong M."/>
        </authorList>
    </citation>
    <scope>NUCLEOTIDE SEQUENCE [LARGE SCALE GENOMIC DNA]</scope>
    <source>
        <strain evidence="4 5">IM0101</strain>
    </source>
</reference>
<evidence type="ECO:0000313" key="5">
    <source>
        <dbReference type="Proteomes" id="UP000275076"/>
    </source>
</evidence>
<dbReference type="Proteomes" id="UP000275076">
    <property type="component" value="Unassembled WGS sequence"/>
</dbReference>
<comment type="similarity">
    <text evidence="1">Belongs to the aldehyde dehydrogenase family.</text>
</comment>
<dbReference type="InterPro" id="IPR016161">
    <property type="entry name" value="Ald_DH/histidinol_DH"/>
</dbReference>